<dbReference type="AlphaFoldDB" id="A0A221ST81"/>
<dbReference type="Gene3D" id="3.40.1530.10">
    <property type="entry name" value="TTHA1528-like"/>
    <property type="match status" value="1"/>
</dbReference>
<dbReference type="RefSeq" id="WP_027463530.1">
    <property type="nucleotide sequence ID" value="NZ_CP021081.1"/>
</dbReference>
<dbReference type="SUPFAM" id="SSF143592">
    <property type="entry name" value="TTHA1528-like"/>
    <property type="match status" value="1"/>
</dbReference>
<keyword evidence="2" id="KW-1185">Reference proteome</keyword>
<protein>
    <submittedName>
        <fullName evidence="1">Uncharacterized protein</fullName>
    </submittedName>
</protein>
<evidence type="ECO:0000313" key="2">
    <source>
        <dbReference type="Proteomes" id="UP000259030"/>
    </source>
</evidence>
<dbReference type="Pfam" id="PF11432">
    <property type="entry name" value="DUF3197"/>
    <property type="match status" value="1"/>
</dbReference>
<dbReference type="STRING" id="317577.GCA_000419625_00854"/>
<evidence type="ECO:0000313" key="1">
    <source>
        <dbReference type="EMBL" id="ASN79848.1"/>
    </source>
</evidence>
<reference evidence="1 2" key="1">
    <citation type="submission" date="2017-05" db="EMBL/GenBank/DDBJ databases">
        <title>The complete genome sequence of Deinococcus ficus isolated from the rhizosphere of the Ficus religiosa L. in Taiwan.</title>
        <authorList>
            <person name="Wu K.-M."/>
            <person name="Liao T.-L."/>
            <person name="Liu Y.-M."/>
            <person name="Young C.-C."/>
            <person name="Tsai S.-F."/>
        </authorList>
    </citation>
    <scope>NUCLEOTIDE SEQUENCE [LARGE SCALE GENOMIC DNA]</scope>
    <source>
        <strain evidence="1 2">CC-FR2-10</strain>
    </source>
</reference>
<sequence length="144" mass="15192">MLNVDPIGLPGASLETLNEVRSRFQGVDLQGGHLLMVTDTQGHREGARYGAVVVPPANAQGLGVDRAVVISPSFGPRFGVAGQEALAGLADWAAGAGLVLRETVLPAGDFVRVLEEPDTREVNRLVAASNPVDAGIYRLQRRLD</sequence>
<name>A0A221ST81_9DEIO</name>
<dbReference type="InterPro" id="IPR036828">
    <property type="entry name" value="TTHA1528-like_sf"/>
</dbReference>
<dbReference type="KEGG" id="dfc:DFI_01465"/>
<accession>A0A221ST81</accession>
<dbReference type="Proteomes" id="UP000259030">
    <property type="component" value="Chromosome"/>
</dbReference>
<proteinExistence type="predicted"/>
<dbReference type="EMBL" id="CP021081">
    <property type="protein sequence ID" value="ASN79848.1"/>
    <property type="molecule type" value="Genomic_DNA"/>
</dbReference>
<organism evidence="1 2">
    <name type="scientific">Deinococcus ficus</name>
    <dbReference type="NCBI Taxonomy" id="317577"/>
    <lineage>
        <taxon>Bacteria</taxon>
        <taxon>Thermotogati</taxon>
        <taxon>Deinococcota</taxon>
        <taxon>Deinococci</taxon>
        <taxon>Deinococcales</taxon>
        <taxon>Deinococcaceae</taxon>
        <taxon>Deinococcus</taxon>
    </lineage>
</organism>
<gene>
    <name evidence="1" type="ORF">DFI_01465</name>
</gene>
<dbReference type="InterPro" id="IPR024443">
    <property type="entry name" value="DUF3197"/>
</dbReference>